<reference evidence="3" key="1">
    <citation type="journal article" date="2014" name="Science">
        <title>Ancient hybridizations among the ancestral genomes of bread wheat.</title>
        <authorList>
            <consortium name="International Wheat Genome Sequencing Consortium,"/>
            <person name="Marcussen T."/>
            <person name="Sandve S.R."/>
            <person name="Heier L."/>
            <person name="Spannagl M."/>
            <person name="Pfeifer M."/>
            <person name="Jakobsen K.S."/>
            <person name="Wulff B.B."/>
            <person name="Steuernagel B."/>
            <person name="Mayer K.F."/>
            <person name="Olsen O.A."/>
        </authorList>
    </citation>
    <scope>NUCLEOTIDE SEQUENCE [LARGE SCALE GENOMIC DNA]</scope>
    <source>
        <strain evidence="3">cv. AL8/78</strain>
    </source>
</reference>
<feature type="compositionally biased region" description="Polar residues" evidence="1">
    <location>
        <begin position="1"/>
        <end position="15"/>
    </location>
</feature>
<feature type="compositionally biased region" description="Low complexity" evidence="1">
    <location>
        <begin position="30"/>
        <end position="46"/>
    </location>
</feature>
<protein>
    <submittedName>
        <fullName evidence="2">Uncharacterized protein</fullName>
    </submittedName>
</protein>
<dbReference type="EnsemblPlants" id="AET4Gv20062900.12">
    <property type="protein sequence ID" value="AET4Gv20062900.12"/>
    <property type="gene ID" value="AET4Gv20062900"/>
</dbReference>
<organism evidence="2 3">
    <name type="scientific">Aegilops tauschii subsp. strangulata</name>
    <name type="common">Goatgrass</name>
    <dbReference type="NCBI Taxonomy" id="200361"/>
    <lineage>
        <taxon>Eukaryota</taxon>
        <taxon>Viridiplantae</taxon>
        <taxon>Streptophyta</taxon>
        <taxon>Embryophyta</taxon>
        <taxon>Tracheophyta</taxon>
        <taxon>Spermatophyta</taxon>
        <taxon>Magnoliopsida</taxon>
        <taxon>Liliopsida</taxon>
        <taxon>Poales</taxon>
        <taxon>Poaceae</taxon>
        <taxon>BOP clade</taxon>
        <taxon>Pooideae</taxon>
        <taxon>Triticodae</taxon>
        <taxon>Triticeae</taxon>
        <taxon>Triticinae</taxon>
        <taxon>Aegilops</taxon>
    </lineage>
</organism>
<reference evidence="2" key="3">
    <citation type="journal article" date="2017" name="Nature">
        <title>Genome sequence of the progenitor of the wheat D genome Aegilops tauschii.</title>
        <authorList>
            <person name="Luo M.C."/>
            <person name="Gu Y.Q."/>
            <person name="Puiu D."/>
            <person name="Wang H."/>
            <person name="Twardziok S.O."/>
            <person name="Deal K.R."/>
            <person name="Huo N."/>
            <person name="Zhu T."/>
            <person name="Wang L."/>
            <person name="Wang Y."/>
            <person name="McGuire P.E."/>
            <person name="Liu S."/>
            <person name="Long H."/>
            <person name="Ramasamy R.K."/>
            <person name="Rodriguez J.C."/>
            <person name="Van S.L."/>
            <person name="Yuan L."/>
            <person name="Wang Z."/>
            <person name="Xia Z."/>
            <person name="Xiao L."/>
            <person name="Anderson O.D."/>
            <person name="Ouyang S."/>
            <person name="Liang Y."/>
            <person name="Zimin A.V."/>
            <person name="Pertea G."/>
            <person name="Qi P."/>
            <person name="Bennetzen J.L."/>
            <person name="Dai X."/>
            <person name="Dawson M.W."/>
            <person name="Muller H.G."/>
            <person name="Kugler K."/>
            <person name="Rivarola-Duarte L."/>
            <person name="Spannagl M."/>
            <person name="Mayer K.F.X."/>
            <person name="Lu F.H."/>
            <person name="Bevan M.W."/>
            <person name="Leroy P."/>
            <person name="Li P."/>
            <person name="You F.M."/>
            <person name="Sun Q."/>
            <person name="Liu Z."/>
            <person name="Lyons E."/>
            <person name="Wicker T."/>
            <person name="Salzberg S.L."/>
            <person name="Devos K.M."/>
            <person name="Dvorak J."/>
        </authorList>
    </citation>
    <scope>NUCLEOTIDE SEQUENCE [LARGE SCALE GENOMIC DNA]</scope>
    <source>
        <strain evidence="2">cv. AL8/78</strain>
    </source>
</reference>
<evidence type="ECO:0000313" key="3">
    <source>
        <dbReference type="Proteomes" id="UP000015105"/>
    </source>
</evidence>
<reference evidence="2" key="5">
    <citation type="journal article" date="2021" name="G3 (Bethesda)">
        <title>Aegilops tauschii genome assembly Aet v5.0 features greater sequence contiguity and improved annotation.</title>
        <authorList>
            <person name="Wang L."/>
            <person name="Zhu T."/>
            <person name="Rodriguez J.C."/>
            <person name="Deal K.R."/>
            <person name="Dubcovsky J."/>
            <person name="McGuire P.E."/>
            <person name="Lux T."/>
            <person name="Spannagl M."/>
            <person name="Mayer K.F.X."/>
            <person name="Baldrich P."/>
            <person name="Meyers B.C."/>
            <person name="Huo N."/>
            <person name="Gu Y.Q."/>
            <person name="Zhou H."/>
            <person name="Devos K.M."/>
            <person name="Bennetzen J.L."/>
            <person name="Unver T."/>
            <person name="Budak H."/>
            <person name="Gulick P.J."/>
            <person name="Galiba G."/>
            <person name="Kalapos B."/>
            <person name="Nelson D.R."/>
            <person name="Li P."/>
            <person name="You F.M."/>
            <person name="Luo M.C."/>
            <person name="Dvorak J."/>
        </authorList>
    </citation>
    <scope>NUCLEOTIDE SEQUENCE [LARGE SCALE GENOMIC DNA]</scope>
    <source>
        <strain evidence="2">cv. AL8/78</strain>
    </source>
</reference>
<name>A0A453H4F7_AEGTS</name>
<sequence length="81" mass="8393">TLNQIPFSLHRTTPTAASPPDPLPVDDSDPLLSPSIHPSPHAAAVPRTAASPFTIQPRSLHALDAATDGARPSPRSQIASS</sequence>
<dbReference type="Gramene" id="AET4Gv20062900.12">
    <property type="protein sequence ID" value="AET4Gv20062900.12"/>
    <property type="gene ID" value="AET4Gv20062900"/>
</dbReference>
<evidence type="ECO:0000256" key="1">
    <source>
        <dbReference type="SAM" id="MobiDB-lite"/>
    </source>
</evidence>
<accession>A0A453H4F7</accession>
<proteinExistence type="predicted"/>
<dbReference type="AlphaFoldDB" id="A0A453H4F7"/>
<reference evidence="2" key="4">
    <citation type="submission" date="2019-03" db="UniProtKB">
        <authorList>
            <consortium name="EnsemblPlants"/>
        </authorList>
    </citation>
    <scope>IDENTIFICATION</scope>
</reference>
<keyword evidence="3" id="KW-1185">Reference proteome</keyword>
<evidence type="ECO:0000313" key="2">
    <source>
        <dbReference type="EnsemblPlants" id="AET4Gv20062900.12"/>
    </source>
</evidence>
<feature type="region of interest" description="Disordered" evidence="1">
    <location>
        <begin position="1"/>
        <end position="52"/>
    </location>
</feature>
<dbReference type="Proteomes" id="UP000015105">
    <property type="component" value="Chromosome 4D"/>
</dbReference>
<reference evidence="3" key="2">
    <citation type="journal article" date="2017" name="Nat. Plants">
        <title>The Aegilops tauschii genome reveals multiple impacts of transposons.</title>
        <authorList>
            <person name="Zhao G."/>
            <person name="Zou C."/>
            <person name="Li K."/>
            <person name="Wang K."/>
            <person name="Li T."/>
            <person name="Gao L."/>
            <person name="Zhang X."/>
            <person name="Wang H."/>
            <person name="Yang Z."/>
            <person name="Liu X."/>
            <person name="Jiang W."/>
            <person name="Mao L."/>
            <person name="Kong X."/>
            <person name="Jiao Y."/>
            <person name="Jia J."/>
        </authorList>
    </citation>
    <scope>NUCLEOTIDE SEQUENCE [LARGE SCALE GENOMIC DNA]</scope>
    <source>
        <strain evidence="3">cv. AL8/78</strain>
    </source>
</reference>